<dbReference type="EMBL" id="PYOZ01000010">
    <property type="protein sequence ID" value="PSX44054.1"/>
    <property type="molecule type" value="Genomic_DNA"/>
</dbReference>
<comment type="caution">
    <text evidence="1">The sequence shown here is derived from an EMBL/GenBank/DDBJ whole genome shotgun (WGS) entry which is preliminary data.</text>
</comment>
<gene>
    <name evidence="1" type="ORF">C0W53_15610</name>
</gene>
<proteinExistence type="predicted"/>
<organism evidence="1 2">
    <name type="scientific">Photobacterium kishitanii</name>
    <dbReference type="NCBI Taxonomy" id="318456"/>
    <lineage>
        <taxon>Bacteria</taxon>
        <taxon>Pseudomonadati</taxon>
        <taxon>Pseudomonadota</taxon>
        <taxon>Gammaproteobacteria</taxon>
        <taxon>Vibrionales</taxon>
        <taxon>Vibrionaceae</taxon>
        <taxon>Photobacterium</taxon>
    </lineage>
</organism>
<reference evidence="1 2" key="1">
    <citation type="submission" date="2018-01" db="EMBL/GenBank/DDBJ databases">
        <title>Whole genome sequencing of Histamine producing bacteria.</title>
        <authorList>
            <person name="Butler K."/>
        </authorList>
    </citation>
    <scope>NUCLEOTIDE SEQUENCE [LARGE SCALE GENOMIC DNA]</scope>
    <source>
        <strain evidence="1 2">A1-4</strain>
    </source>
</reference>
<keyword evidence="2" id="KW-1185">Reference proteome</keyword>
<dbReference type="AlphaFoldDB" id="A0AAX0YSM0"/>
<name>A0AAX0YSM0_9GAMM</name>
<accession>A0AAX0YSM0</accession>
<dbReference type="Proteomes" id="UP000240728">
    <property type="component" value="Unassembled WGS sequence"/>
</dbReference>
<protein>
    <recommendedName>
        <fullName evidence="3">Immunity protein 63 domain-containing protein</fullName>
    </recommendedName>
</protein>
<evidence type="ECO:0000313" key="1">
    <source>
        <dbReference type="EMBL" id="PSX44054.1"/>
    </source>
</evidence>
<evidence type="ECO:0008006" key="3">
    <source>
        <dbReference type="Google" id="ProtNLM"/>
    </source>
</evidence>
<sequence length="181" mass="21213">MNTKELTIKSEQEFLKCMEGLCTIARSYNTTGVPPRFEPPTEGQYNYRVSDRYVYMYQGMLDASKAFALLELVAESLIDYPTAKNKVEWVAKFAWDFYNEANSPSDPNKLVPFQVWYAMRANWQMFIVNYIGLGYQSKNIDIEPFRLSEDEINTLTPEQRDWVLSVQDKEDHELFNSINEK</sequence>
<dbReference type="RefSeq" id="WP_045044181.1">
    <property type="nucleotide sequence ID" value="NZ_JAUZMV010000005.1"/>
</dbReference>
<evidence type="ECO:0000313" key="2">
    <source>
        <dbReference type="Proteomes" id="UP000240728"/>
    </source>
</evidence>